<organism evidence="1 2">
    <name type="scientific">Actinomadura macrotermitis</name>
    <dbReference type="NCBI Taxonomy" id="2585200"/>
    <lineage>
        <taxon>Bacteria</taxon>
        <taxon>Bacillati</taxon>
        <taxon>Actinomycetota</taxon>
        <taxon>Actinomycetes</taxon>
        <taxon>Streptosporangiales</taxon>
        <taxon>Thermomonosporaceae</taxon>
        <taxon>Actinomadura</taxon>
    </lineage>
</organism>
<dbReference type="EMBL" id="WEGH01000004">
    <property type="protein sequence ID" value="MQY07727.1"/>
    <property type="molecule type" value="Genomic_DNA"/>
</dbReference>
<name>A0A7K0C2L8_9ACTN</name>
<dbReference type="AlphaFoldDB" id="A0A7K0C2L8"/>
<evidence type="ECO:0000313" key="2">
    <source>
        <dbReference type="Proteomes" id="UP000487268"/>
    </source>
</evidence>
<protein>
    <submittedName>
        <fullName evidence="1">Uncharacterized protein</fullName>
    </submittedName>
</protein>
<accession>A0A7K0C2L8</accession>
<proteinExistence type="predicted"/>
<keyword evidence="2" id="KW-1185">Reference proteome</keyword>
<evidence type="ECO:0000313" key="1">
    <source>
        <dbReference type="EMBL" id="MQY07727.1"/>
    </source>
</evidence>
<dbReference type="Proteomes" id="UP000487268">
    <property type="component" value="Unassembled WGS sequence"/>
</dbReference>
<reference evidence="1 2" key="1">
    <citation type="submission" date="2019-10" db="EMBL/GenBank/DDBJ databases">
        <title>Actinomadura rubteroloni sp. nov. and Actinomadura macrotermitis sp. nov., isolated from the gut of fungus growing-termite Macrotermes natalensis.</title>
        <authorList>
            <person name="Benndorf R."/>
            <person name="Martin K."/>
            <person name="Kuefner M."/>
            <person name="De Beer W."/>
            <person name="Kaster A.-K."/>
            <person name="Vollmers J."/>
            <person name="Poulsen M."/>
            <person name="Beemelmanns C."/>
        </authorList>
    </citation>
    <scope>NUCLEOTIDE SEQUENCE [LARGE SCALE GENOMIC DNA]</scope>
    <source>
        <strain evidence="1 2">RB68</strain>
    </source>
</reference>
<sequence length="38" mass="3758">MIVVPASTPASPAESRSPMRRLRAHSALAACAIPGGGA</sequence>
<gene>
    <name evidence="1" type="ORF">ACRB68_58290</name>
</gene>
<comment type="caution">
    <text evidence="1">The sequence shown here is derived from an EMBL/GenBank/DDBJ whole genome shotgun (WGS) entry which is preliminary data.</text>
</comment>